<protein>
    <submittedName>
        <fullName evidence="2">Uncharacterized protein</fullName>
    </submittedName>
</protein>
<dbReference type="Proteomes" id="UP000813385">
    <property type="component" value="Unassembled WGS sequence"/>
</dbReference>
<keyword evidence="1" id="KW-0812">Transmembrane</keyword>
<dbReference type="EMBL" id="JAGPXD010000003">
    <property type="protein sequence ID" value="KAH7363567.1"/>
    <property type="molecule type" value="Genomic_DNA"/>
</dbReference>
<evidence type="ECO:0000313" key="2">
    <source>
        <dbReference type="EMBL" id="KAH7363567.1"/>
    </source>
</evidence>
<feature type="transmembrane region" description="Helical" evidence="1">
    <location>
        <begin position="6"/>
        <end position="27"/>
    </location>
</feature>
<proteinExistence type="predicted"/>
<name>A0A8K0X4B0_9PEZI</name>
<comment type="caution">
    <text evidence="2">The sequence shown here is derived from an EMBL/GenBank/DDBJ whole genome shotgun (WGS) entry which is preliminary data.</text>
</comment>
<reference evidence="2" key="1">
    <citation type="journal article" date="2021" name="Nat. Commun.">
        <title>Genetic determinants of endophytism in the Arabidopsis root mycobiome.</title>
        <authorList>
            <person name="Mesny F."/>
            <person name="Miyauchi S."/>
            <person name="Thiergart T."/>
            <person name="Pickel B."/>
            <person name="Atanasova L."/>
            <person name="Karlsson M."/>
            <person name="Huettel B."/>
            <person name="Barry K.W."/>
            <person name="Haridas S."/>
            <person name="Chen C."/>
            <person name="Bauer D."/>
            <person name="Andreopoulos W."/>
            <person name="Pangilinan J."/>
            <person name="LaButti K."/>
            <person name="Riley R."/>
            <person name="Lipzen A."/>
            <person name="Clum A."/>
            <person name="Drula E."/>
            <person name="Henrissat B."/>
            <person name="Kohler A."/>
            <person name="Grigoriev I.V."/>
            <person name="Martin F.M."/>
            <person name="Hacquard S."/>
        </authorList>
    </citation>
    <scope>NUCLEOTIDE SEQUENCE</scope>
    <source>
        <strain evidence="2">MPI-CAGE-AT-0016</strain>
    </source>
</reference>
<organism evidence="2 3">
    <name type="scientific">Plectosphaerella cucumerina</name>
    <dbReference type="NCBI Taxonomy" id="40658"/>
    <lineage>
        <taxon>Eukaryota</taxon>
        <taxon>Fungi</taxon>
        <taxon>Dikarya</taxon>
        <taxon>Ascomycota</taxon>
        <taxon>Pezizomycotina</taxon>
        <taxon>Sordariomycetes</taxon>
        <taxon>Hypocreomycetidae</taxon>
        <taxon>Glomerellales</taxon>
        <taxon>Plectosphaerellaceae</taxon>
        <taxon>Plectosphaerella</taxon>
    </lineage>
</organism>
<keyword evidence="1" id="KW-1133">Transmembrane helix</keyword>
<keyword evidence="1" id="KW-0472">Membrane</keyword>
<dbReference type="AlphaFoldDB" id="A0A8K0X4B0"/>
<sequence>MLNAWLSPDLFFFLTTLVLHLFIRLIAMKKKSQSFRILQRDEYHQDNNVVTILDDTDLRDKNRLVTTLLAHDGKEEYLIRLDASNLILGPVSAEIRAYRRAMEVSHALDKDD</sequence>
<keyword evidence="3" id="KW-1185">Reference proteome</keyword>
<evidence type="ECO:0000256" key="1">
    <source>
        <dbReference type="SAM" id="Phobius"/>
    </source>
</evidence>
<gene>
    <name evidence="2" type="ORF">B0T11DRAFT_94779</name>
</gene>
<evidence type="ECO:0000313" key="3">
    <source>
        <dbReference type="Proteomes" id="UP000813385"/>
    </source>
</evidence>
<accession>A0A8K0X4B0</accession>